<dbReference type="PANTHER" id="PTHR34700:SF4">
    <property type="entry name" value="PHAGE-LIKE ELEMENT PBSX PROTEIN XKDP"/>
    <property type="match status" value="1"/>
</dbReference>
<evidence type="ECO:0000313" key="2">
    <source>
        <dbReference type="EMBL" id="NIR73903.1"/>
    </source>
</evidence>
<protein>
    <submittedName>
        <fullName evidence="2">LysM peptidoglycan-binding domain-containing protein</fullName>
    </submittedName>
</protein>
<name>A0AAE4Z6H5_9BACT</name>
<dbReference type="InterPro" id="IPR052196">
    <property type="entry name" value="Bact_Kbp"/>
</dbReference>
<evidence type="ECO:0000259" key="1">
    <source>
        <dbReference type="PROSITE" id="PS51782"/>
    </source>
</evidence>
<comment type="caution">
    <text evidence="2">The sequence shown here is derived from an EMBL/GenBank/DDBJ whole genome shotgun (WGS) entry which is preliminary data.</text>
</comment>
<dbReference type="Proteomes" id="UP000702544">
    <property type="component" value="Unassembled WGS sequence"/>
</dbReference>
<dbReference type="EMBL" id="JAACAK010000017">
    <property type="protein sequence ID" value="NIR73903.1"/>
    <property type="molecule type" value="Genomic_DNA"/>
</dbReference>
<organism evidence="2 3">
    <name type="scientific">Candidatus Kutchimonas denitrificans</name>
    <dbReference type="NCBI Taxonomy" id="3056748"/>
    <lineage>
        <taxon>Bacteria</taxon>
        <taxon>Pseudomonadati</taxon>
        <taxon>Gemmatimonadota</taxon>
        <taxon>Gemmatimonadia</taxon>
        <taxon>Candidatus Palauibacterales</taxon>
        <taxon>Candidatus Palauibacteraceae</taxon>
        <taxon>Candidatus Kutchimonas</taxon>
    </lineage>
</organism>
<dbReference type="SUPFAM" id="SSF54106">
    <property type="entry name" value="LysM domain"/>
    <property type="match status" value="1"/>
</dbReference>
<reference evidence="2 3" key="1">
    <citation type="submission" date="2020-01" db="EMBL/GenBank/DDBJ databases">
        <title>Genomes assembled from Gulf of Kutch pelagic sediment metagenomes.</title>
        <authorList>
            <person name="Chandrashekar M."/>
            <person name="Mahajan M.S."/>
            <person name="Dave K.J."/>
            <person name="Vatsa P."/>
            <person name="Nathani N.M."/>
        </authorList>
    </citation>
    <scope>NUCLEOTIDE SEQUENCE [LARGE SCALE GENOMIC DNA]</scope>
    <source>
        <strain evidence="2">KS3-K002</strain>
    </source>
</reference>
<dbReference type="Gene3D" id="3.10.350.10">
    <property type="entry name" value="LysM domain"/>
    <property type="match status" value="1"/>
</dbReference>
<dbReference type="CDD" id="cd00118">
    <property type="entry name" value="LysM"/>
    <property type="match status" value="1"/>
</dbReference>
<accession>A0AAE4Z6H5</accession>
<dbReference type="AlphaFoldDB" id="A0AAE4Z6H5"/>
<dbReference type="PROSITE" id="PS51782">
    <property type="entry name" value="LYSM"/>
    <property type="match status" value="1"/>
</dbReference>
<feature type="domain" description="LysM" evidence="1">
    <location>
        <begin position="1"/>
        <end position="49"/>
    </location>
</feature>
<dbReference type="InterPro" id="IPR036779">
    <property type="entry name" value="LysM_dom_sf"/>
</dbReference>
<evidence type="ECO:0000313" key="3">
    <source>
        <dbReference type="Proteomes" id="UP000702544"/>
    </source>
</evidence>
<sequence length="349" mass="38800">MHVVRRGDTLWDLAEFYLTDPFLWPAIYRLNTMVVEDPHWIYPAEELVLPLPGEVIAERPVPEEERVPGEEERVPIPEVPVEVPPQEVPQVAEGARTVFVPPDIRTTTLTYEPIPPVPPMAVTEGDFYRAGMLLPLAELGPRGVVVDAAMPHNAETSSIDLTNRYEQIYVSHAGGEAPEPGDRVLLTRIEDRVRPYGRIVRPTGIAVIVAVHEEVSTAVITHVFDKIQVGNTVTGLEFFEMERGVFAEAVPSGPEGELVALLDNQFVPGVGDYAFVNVGRDQGLVLGDEFEVYVSDRESRLGYRVPEEPIAEGRVVRVTERTATIRLFKQEHPSIAIGLPVRLIRKMPS</sequence>
<gene>
    <name evidence="2" type="ORF">GWO12_02125</name>
</gene>
<dbReference type="PANTHER" id="PTHR34700">
    <property type="entry name" value="POTASSIUM BINDING PROTEIN KBP"/>
    <property type="match status" value="1"/>
</dbReference>
<dbReference type="InterPro" id="IPR018392">
    <property type="entry name" value="LysM"/>
</dbReference>
<proteinExistence type="predicted"/>